<evidence type="ECO:0000313" key="2">
    <source>
        <dbReference type="Proteomes" id="UP001158576"/>
    </source>
</evidence>
<keyword evidence="2" id="KW-1185">Reference proteome</keyword>
<accession>A0ABN7RJ10</accession>
<reference evidence="1 2" key="1">
    <citation type="submission" date="2021-04" db="EMBL/GenBank/DDBJ databases">
        <authorList>
            <person name="Bliznina A."/>
        </authorList>
    </citation>
    <scope>NUCLEOTIDE SEQUENCE [LARGE SCALE GENOMIC DNA]</scope>
</reference>
<dbReference type="Proteomes" id="UP001158576">
    <property type="component" value="Chromosome PAR"/>
</dbReference>
<evidence type="ECO:0000313" key="1">
    <source>
        <dbReference type="EMBL" id="CAG5078900.1"/>
    </source>
</evidence>
<proteinExistence type="predicted"/>
<dbReference type="EMBL" id="OU015568">
    <property type="protein sequence ID" value="CAG5078900.1"/>
    <property type="molecule type" value="Genomic_DNA"/>
</dbReference>
<gene>
    <name evidence="1" type="ORF">OKIOD_LOCUS675</name>
</gene>
<organism evidence="1 2">
    <name type="scientific">Oikopleura dioica</name>
    <name type="common">Tunicate</name>
    <dbReference type="NCBI Taxonomy" id="34765"/>
    <lineage>
        <taxon>Eukaryota</taxon>
        <taxon>Metazoa</taxon>
        <taxon>Chordata</taxon>
        <taxon>Tunicata</taxon>
        <taxon>Appendicularia</taxon>
        <taxon>Copelata</taxon>
        <taxon>Oikopleuridae</taxon>
        <taxon>Oikopleura</taxon>
    </lineage>
</organism>
<sequence>MKVPILALLEISGTFGTPPWHFARHHRYQSIARTPDAVVTLSMMKGKLTAGNIGQQLKDEVSAQLRMTMRFPFHD</sequence>
<protein>
    <submittedName>
        <fullName evidence="1">Oidioi.mRNA.OKI2018_I69.PAR.g9117.t1.cds</fullName>
    </submittedName>
</protein>
<name>A0ABN7RJ10_OIKDI</name>